<evidence type="ECO:0000256" key="2">
    <source>
        <dbReference type="ARBA" id="ARBA00004496"/>
    </source>
</evidence>
<keyword evidence="6" id="KW-0539">Nucleus</keyword>
<dbReference type="CDD" id="cd02140">
    <property type="entry name" value="Frm2-like"/>
    <property type="match status" value="1"/>
</dbReference>
<sequence length="206" mass="23102">MSGSSTLLAALASRRSYYALRRESPIPDSKIRSILSEILLTTPSAFNSQTTRILVLLKQEHDKLWDITRDTLLARIGAERYEKTAPRIEGFRAAYGTVLFYEDQTVVAEHKAKFASYAEHFEAWSEQTSGMHQLSAWTALETEGFGANLQHYNPIIDDKVATTFQVPAHWKLRAQLVFGAPQGGVPPPKEKKPLDELIRVLGDDSD</sequence>
<comment type="subcellular location">
    <subcellularLocation>
        <location evidence="2">Cytoplasm</location>
    </subcellularLocation>
    <subcellularLocation>
        <location evidence="1">Nucleus</location>
    </subcellularLocation>
</comment>
<dbReference type="PANTHER" id="PTHR43035">
    <property type="entry name" value="FATTY ACID REPRESSION MUTANT PROTEIN 2-RELATED"/>
    <property type="match status" value="1"/>
</dbReference>
<dbReference type="InterPro" id="IPR033877">
    <property type="entry name" value="Frm2/Hbn1"/>
</dbReference>
<dbReference type="OrthoDB" id="2138173at2759"/>
<dbReference type="VEuPathDB" id="FungiDB:BO97DRAFT_477998"/>
<dbReference type="GeneID" id="37204889"/>
<dbReference type="FunFam" id="3.40.109.10:FF:000001">
    <property type="entry name" value="Nitroreductase family"/>
    <property type="match status" value="1"/>
</dbReference>
<dbReference type="AlphaFoldDB" id="A0A395HWG5"/>
<keyword evidence="4" id="KW-0963">Cytoplasm</keyword>
<proteinExistence type="inferred from homology"/>
<comment type="similarity">
    <text evidence="3">Belongs to the nitroreductase family.</text>
</comment>
<organism evidence="8 9">
    <name type="scientific">Aspergillus homomorphus (strain CBS 101889)</name>
    <dbReference type="NCBI Taxonomy" id="1450537"/>
    <lineage>
        <taxon>Eukaryota</taxon>
        <taxon>Fungi</taxon>
        <taxon>Dikarya</taxon>
        <taxon>Ascomycota</taxon>
        <taxon>Pezizomycotina</taxon>
        <taxon>Eurotiomycetes</taxon>
        <taxon>Eurotiomycetidae</taxon>
        <taxon>Eurotiales</taxon>
        <taxon>Aspergillaceae</taxon>
        <taxon>Aspergillus</taxon>
        <taxon>Aspergillus subgen. Circumdati</taxon>
    </lineage>
</organism>
<dbReference type="GO" id="GO:0005634">
    <property type="term" value="C:nucleus"/>
    <property type="evidence" value="ECO:0007669"/>
    <property type="project" value="UniProtKB-SubCell"/>
</dbReference>
<reference evidence="8 9" key="1">
    <citation type="submission" date="2018-02" db="EMBL/GenBank/DDBJ databases">
        <title>The genomes of Aspergillus section Nigri reveals drivers in fungal speciation.</title>
        <authorList>
            <consortium name="DOE Joint Genome Institute"/>
            <person name="Vesth T.C."/>
            <person name="Nybo J."/>
            <person name="Theobald S."/>
            <person name="Brandl J."/>
            <person name="Frisvad J.C."/>
            <person name="Nielsen K.F."/>
            <person name="Lyhne E.K."/>
            <person name="Kogle M.E."/>
            <person name="Kuo A."/>
            <person name="Riley R."/>
            <person name="Clum A."/>
            <person name="Nolan M."/>
            <person name="Lipzen A."/>
            <person name="Salamov A."/>
            <person name="Henrissat B."/>
            <person name="Wiebenga A."/>
            <person name="De vries R.P."/>
            <person name="Grigoriev I.V."/>
            <person name="Mortensen U.H."/>
            <person name="Andersen M.R."/>
            <person name="Baker S.E."/>
        </authorList>
    </citation>
    <scope>NUCLEOTIDE SEQUENCE [LARGE SCALE GENOMIC DNA]</scope>
    <source>
        <strain evidence="8 9">CBS 101889</strain>
    </source>
</reference>
<dbReference type="SUPFAM" id="SSF55469">
    <property type="entry name" value="FMN-dependent nitroreductase-like"/>
    <property type="match status" value="1"/>
</dbReference>
<dbReference type="Proteomes" id="UP000248961">
    <property type="component" value="Unassembled WGS sequence"/>
</dbReference>
<feature type="domain" description="Nitroreductase" evidence="7">
    <location>
        <begin position="12"/>
        <end position="179"/>
    </location>
</feature>
<dbReference type="Pfam" id="PF00881">
    <property type="entry name" value="Nitroreductase"/>
    <property type="match status" value="1"/>
</dbReference>
<evidence type="ECO:0000256" key="1">
    <source>
        <dbReference type="ARBA" id="ARBA00004123"/>
    </source>
</evidence>
<dbReference type="InterPro" id="IPR029479">
    <property type="entry name" value="Nitroreductase"/>
</dbReference>
<dbReference type="PANTHER" id="PTHR43035:SF1">
    <property type="entry name" value="FATTY ACID REPRESSION MUTANT PROTEIN 2-RELATED"/>
    <property type="match status" value="1"/>
</dbReference>
<dbReference type="EMBL" id="KZ824284">
    <property type="protein sequence ID" value="RAL12252.1"/>
    <property type="molecule type" value="Genomic_DNA"/>
</dbReference>
<name>A0A395HWG5_ASPHC</name>
<evidence type="ECO:0000256" key="6">
    <source>
        <dbReference type="ARBA" id="ARBA00023242"/>
    </source>
</evidence>
<evidence type="ECO:0000256" key="5">
    <source>
        <dbReference type="ARBA" id="ARBA00023002"/>
    </source>
</evidence>
<dbReference type="GO" id="GO:0034599">
    <property type="term" value="P:cellular response to oxidative stress"/>
    <property type="evidence" value="ECO:0007669"/>
    <property type="project" value="InterPro"/>
</dbReference>
<evidence type="ECO:0000259" key="7">
    <source>
        <dbReference type="Pfam" id="PF00881"/>
    </source>
</evidence>
<evidence type="ECO:0000313" key="8">
    <source>
        <dbReference type="EMBL" id="RAL12252.1"/>
    </source>
</evidence>
<evidence type="ECO:0000256" key="4">
    <source>
        <dbReference type="ARBA" id="ARBA00022490"/>
    </source>
</evidence>
<evidence type="ECO:0000313" key="9">
    <source>
        <dbReference type="Proteomes" id="UP000248961"/>
    </source>
</evidence>
<accession>A0A395HWG5</accession>
<dbReference type="GO" id="GO:0016491">
    <property type="term" value="F:oxidoreductase activity"/>
    <property type="evidence" value="ECO:0007669"/>
    <property type="project" value="UniProtKB-KW"/>
</dbReference>
<dbReference type="Gene3D" id="3.40.109.10">
    <property type="entry name" value="NADH Oxidase"/>
    <property type="match status" value="1"/>
</dbReference>
<protein>
    <submittedName>
        <fullName evidence="8">Nitroreductase</fullName>
    </submittedName>
</protein>
<dbReference type="RefSeq" id="XP_025551406.1">
    <property type="nucleotide sequence ID" value="XM_025700600.1"/>
</dbReference>
<keyword evidence="5" id="KW-0560">Oxidoreductase</keyword>
<dbReference type="InterPro" id="IPR000415">
    <property type="entry name" value="Nitroreductase-like"/>
</dbReference>
<keyword evidence="9" id="KW-1185">Reference proteome</keyword>
<dbReference type="STRING" id="1450537.A0A395HWG5"/>
<evidence type="ECO:0000256" key="3">
    <source>
        <dbReference type="ARBA" id="ARBA00007118"/>
    </source>
</evidence>
<gene>
    <name evidence="8" type="ORF">BO97DRAFT_477998</name>
</gene>
<dbReference type="GO" id="GO:0005737">
    <property type="term" value="C:cytoplasm"/>
    <property type="evidence" value="ECO:0007669"/>
    <property type="project" value="UniProtKB-SubCell"/>
</dbReference>